<feature type="non-terminal residue" evidence="2">
    <location>
        <position position="71"/>
    </location>
</feature>
<protein>
    <recommendedName>
        <fullName evidence="4">Secreted protein</fullName>
    </recommendedName>
</protein>
<keyword evidence="1" id="KW-0732">Signal</keyword>
<proteinExistence type="predicted"/>
<accession>A0A0S3S6F4</accession>
<feature type="chain" id="PRO_5006617930" description="Secreted protein" evidence="1">
    <location>
        <begin position="17"/>
        <end position="71"/>
    </location>
</feature>
<evidence type="ECO:0000313" key="3">
    <source>
        <dbReference type="Proteomes" id="UP000291084"/>
    </source>
</evidence>
<organism evidence="2 3">
    <name type="scientific">Vigna angularis var. angularis</name>
    <dbReference type="NCBI Taxonomy" id="157739"/>
    <lineage>
        <taxon>Eukaryota</taxon>
        <taxon>Viridiplantae</taxon>
        <taxon>Streptophyta</taxon>
        <taxon>Embryophyta</taxon>
        <taxon>Tracheophyta</taxon>
        <taxon>Spermatophyta</taxon>
        <taxon>Magnoliopsida</taxon>
        <taxon>eudicotyledons</taxon>
        <taxon>Gunneridae</taxon>
        <taxon>Pentapetalae</taxon>
        <taxon>rosids</taxon>
        <taxon>fabids</taxon>
        <taxon>Fabales</taxon>
        <taxon>Fabaceae</taxon>
        <taxon>Papilionoideae</taxon>
        <taxon>50 kb inversion clade</taxon>
        <taxon>NPAAA clade</taxon>
        <taxon>indigoferoid/millettioid clade</taxon>
        <taxon>Phaseoleae</taxon>
        <taxon>Vigna</taxon>
    </lineage>
</organism>
<evidence type="ECO:0000313" key="2">
    <source>
        <dbReference type="EMBL" id="BAT88402.1"/>
    </source>
</evidence>
<reference evidence="2 3" key="1">
    <citation type="journal article" date="2015" name="Sci. Rep.">
        <title>The power of single molecule real-time sequencing technology in the de novo assembly of a eukaryotic genome.</title>
        <authorList>
            <person name="Sakai H."/>
            <person name="Naito K."/>
            <person name="Ogiso-Tanaka E."/>
            <person name="Takahashi Y."/>
            <person name="Iseki K."/>
            <person name="Muto C."/>
            <person name="Satou K."/>
            <person name="Teruya K."/>
            <person name="Shiroma A."/>
            <person name="Shimoji M."/>
            <person name="Hirano T."/>
            <person name="Itoh T."/>
            <person name="Kaga A."/>
            <person name="Tomooka N."/>
        </authorList>
    </citation>
    <scope>NUCLEOTIDE SEQUENCE [LARGE SCALE GENOMIC DNA]</scope>
    <source>
        <strain evidence="3">cv. Shumari</strain>
    </source>
</reference>
<evidence type="ECO:0008006" key="4">
    <source>
        <dbReference type="Google" id="ProtNLM"/>
    </source>
</evidence>
<sequence>MLFKAAGLGRCCWVASFNVAPLFFSCVMNNISFPNGGSHVYSICFPNNCPYVYMFKPRKQNQTVHFFSHVT</sequence>
<dbReference type="Proteomes" id="UP000291084">
    <property type="component" value="Chromosome 5"/>
</dbReference>
<dbReference type="EMBL" id="AP015038">
    <property type="protein sequence ID" value="BAT88402.1"/>
    <property type="molecule type" value="Genomic_DNA"/>
</dbReference>
<feature type="signal peptide" evidence="1">
    <location>
        <begin position="1"/>
        <end position="16"/>
    </location>
</feature>
<dbReference type="AlphaFoldDB" id="A0A0S3S6F4"/>
<gene>
    <name evidence="2" type="primary">Vigan.05G188400</name>
    <name evidence="2" type="ORF">VIGAN_05188400</name>
</gene>
<keyword evidence="3" id="KW-1185">Reference proteome</keyword>
<name>A0A0S3S6F4_PHAAN</name>
<evidence type="ECO:0000256" key="1">
    <source>
        <dbReference type="SAM" id="SignalP"/>
    </source>
</evidence>
<dbReference type="PROSITE" id="PS51257">
    <property type="entry name" value="PROKAR_LIPOPROTEIN"/>
    <property type="match status" value="1"/>
</dbReference>